<dbReference type="NCBIfam" id="NF041216">
    <property type="entry name" value="CU044_2847_fam"/>
    <property type="match status" value="1"/>
</dbReference>
<organism evidence="3 4">
    <name type="scientific">Streptomyces beihaiensis</name>
    <dbReference type="NCBI Taxonomy" id="2984495"/>
    <lineage>
        <taxon>Bacteria</taxon>
        <taxon>Bacillati</taxon>
        <taxon>Actinomycetota</taxon>
        <taxon>Actinomycetes</taxon>
        <taxon>Kitasatosporales</taxon>
        <taxon>Streptomycetaceae</taxon>
        <taxon>Streptomyces</taxon>
    </lineage>
</organism>
<evidence type="ECO:0000313" key="3">
    <source>
        <dbReference type="EMBL" id="MCX3058693.1"/>
    </source>
</evidence>
<gene>
    <name evidence="3" type="ORF">OFY01_02685</name>
</gene>
<dbReference type="Proteomes" id="UP001163064">
    <property type="component" value="Unassembled WGS sequence"/>
</dbReference>
<proteinExistence type="predicted"/>
<feature type="domain" description="Trypsin-co-occurring" evidence="2">
    <location>
        <begin position="41"/>
        <end position="114"/>
    </location>
</feature>
<sequence>MGDEVFCEEPLPGKPLDGKSLDEGLNPEELPRGVVPIRLPSGAVVAARITSTDEYQDVGAGARAAAKLEQLGDLIADVGGTVLDAAAAVAPDEAGVSFGIELTAKSGKALAILAAGEDLALLRPVDERLADEHACVWLADWPGPQLGATHYVARFLPDETRATSGVYREGVDEIRVHDGALGQLLESQIRYDPGISGAAARTTSTTRAP</sequence>
<dbReference type="InterPro" id="IPR045794">
    <property type="entry name" value="Trypco1"/>
</dbReference>
<keyword evidence="4" id="KW-1185">Reference proteome</keyword>
<dbReference type="RefSeq" id="WP_266595913.1">
    <property type="nucleotide sequence ID" value="NZ_JAPHNL010000014.1"/>
</dbReference>
<feature type="region of interest" description="Disordered" evidence="1">
    <location>
        <begin position="1"/>
        <end position="27"/>
    </location>
</feature>
<dbReference type="EMBL" id="JAPHNL010000014">
    <property type="protein sequence ID" value="MCX3058693.1"/>
    <property type="molecule type" value="Genomic_DNA"/>
</dbReference>
<reference evidence="3" key="1">
    <citation type="submission" date="2022-10" db="EMBL/GenBank/DDBJ databases">
        <title>Streptomyces beihaiensis sp. nov., a chitin degrading actinobacterium, isolated from shrimp pond soil.</title>
        <authorList>
            <person name="Xie J."/>
            <person name="Shen N."/>
        </authorList>
    </citation>
    <scope>NUCLEOTIDE SEQUENCE</scope>
    <source>
        <strain evidence="3">GXMU-J5</strain>
    </source>
</reference>
<evidence type="ECO:0000313" key="4">
    <source>
        <dbReference type="Proteomes" id="UP001163064"/>
    </source>
</evidence>
<evidence type="ECO:0000259" key="2">
    <source>
        <dbReference type="Pfam" id="PF19493"/>
    </source>
</evidence>
<accession>A0ABT3TRN8</accession>
<protein>
    <submittedName>
        <fullName evidence="3">CU044_2847 family protein</fullName>
    </submittedName>
</protein>
<comment type="caution">
    <text evidence="3">The sequence shown here is derived from an EMBL/GenBank/DDBJ whole genome shotgun (WGS) entry which is preliminary data.</text>
</comment>
<evidence type="ECO:0000256" key="1">
    <source>
        <dbReference type="SAM" id="MobiDB-lite"/>
    </source>
</evidence>
<dbReference type="Pfam" id="PF19493">
    <property type="entry name" value="Trypco1"/>
    <property type="match status" value="1"/>
</dbReference>
<name>A0ABT3TRN8_9ACTN</name>